<protein>
    <recommendedName>
        <fullName evidence="4">Protein-L-isoaspartate O-methyltransferase</fullName>
        <ecNumber evidence="3">2.1.1.77</ecNumber>
    </recommendedName>
    <alternativeName>
        <fullName evidence="11">L-isoaspartyl protein carboxyl methyltransferase</fullName>
    </alternativeName>
    <alternativeName>
        <fullName evidence="9">Protein L-isoaspartyl methyltransferase</fullName>
    </alternativeName>
    <alternativeName>
        <fullName evidence="10">Protein-beta-aspartate methyltransferase</fullName>
    </alternativeName>
</protein>
<keyword evidence="13" id="KW-1185">Reference proteome</keyword>
<comment type="caution">
    <text evidence="12">The sequence shown here is derived from an EMBL/GenBank/DDBJ whole genome shotgun (WGS) entry which is preliminary data.</text>
</comment>
<dbReference type="AlphaFoldDB" id="A0A9W6P5M8"/>
<evidence type="ECO:0000256" key="8">
    <source>
        <dbReference type="ARBA" id="ARBA00022691"/>
    </source>
</evidence>
<dbReference type="Gene3D" id="3.40.50.150">
    <property type="entry name" value="Vaccinia Virus protein VP39"/>
    <property type="match status" value="1"/>
</dbReference>
<dbReference type="Pfam" id="PF01135">
    <property type="entry name" value="PCMT"/>
    <property type="match status" value="1"/>
</dbReference>
<evidence type="ECO:0000256" key="7">
    <source>
        <dbReference type="ARBA" id="ARBA00022679"/>
    </source>
</evidence>
<evidence type="ECO:0000256" key="5">
    <source>
        <dbReference type="ARBA" id="ARBA00022490"/>
    </source>
</evidence>
<evidence type="ECO:0000256" key="3">
    <source>
        <dbReference type="ARBA" id="ARBA00011890"/>
    </source>
</evidence>
<keyword evidence="8" id="KW-0949">S-adenosyl-L-methionine</keyword>
<dbReference type="GO" id="GO:0005737">
    <property type="term" value="C:cytoplasm"/>
    <property type="evidence" value="ECO:0007669"/>
    <property type="project" value="UniProtKB-SubCell"/>
</dbReference>
<keyword evidence="5" id="KW-0963">Cytoplasm</keyword>
<accession>A0A9W6P5M8</accession>
<dbReference type="InterPro" id="IPR000682">
    <property type="entry name" value="PCMT"/>
</dbReference>
<evidence type="ECO:0000256" key="4">
    <source>
        <dbReference type="ARBA" id="ARBA00013346"/>
    </source>
</evidence>
<dbReference type="CDD" id="cd02440">
    <property type="entry name" value="AdoMet_MTases"/>
    <property type="match status" value="1"/>
</dbReference>
<comment type="similarity">
    <text evidence="2">Belongs to the methyltransferase superfamily. L-isoaspartyl/D-aspartyl protein methyltransferase family.</text>
</comment>
<evidence type="ECO:0000256" key="9">
    <source>
        <dbReference type="ARBA" id="ARBA00030757"/>
    </source>
</evidence>
<evidence type="ECO:0000256" key="6">
    <source>
        <dbReference type="ARBA" id="ARBA00022603"/>
    </source>
</evidence>
<evidence type="ECO:0000313" key="13">
    <source>
        <dbReference type="Proteomes" id="UP001165092"/>
    </source>
</evidence>
<evidence type="ECO:0000256" key="1">
    <source>
        <dbReference type="ARBA" id="ARBA00004496"/>
    </source>
</evidence>
<evidence type="ECO:0000313" key="12">
    <source>
        <dbReference type="EMBL" id="GLU47591.1"/>
    </source>
</evidence>
<gene>
    <name evidence="12" type="primary">pcm</name>
    <name evidence="12" type="ORF">Nans01_19420</name>
</gene>
<name>A0A9W6P5M8_9ACTN</name>
<organism evidence="12 13">
    <name type="scientific">Nocardiopsis ansamitocini</name>
    <dbReference type="NCBI Taxonomy" id="1670832"/>
    <lineage>
        <taxon>Bacteria</taxon>
        <taxon>Bacillati</taxon>
        <taxon>Actinomycetota</taxon>
        <taxon>Actinomycetes</taxon>
        <taxon>Streptosporangiales</taxon>
        <taxon>Nocardiopsidaceae</taxon>
        <taxon>Nocardiopsis</taxon>
    </lineage>
</organism>
<dbReference type="RefSeq" id="WP_285758701.1">
    <property type="nucleotide sequence ID" value="NZ_BSQG01000002.1"/>
</dbReference>
<dbReference type="EMBL" id="BSQG01000002">
    <property type="protein sequence ID" value="GLU47591.1"/>
    <property type="molecule type" value="Genomic_DNA"/>
</dbReference>
<evidence type="ECO:0000256" key="10">
    <source>
        <dbReference type="ARBA" id="ARBA00031323"/>
    </source>
</evidence>
<dbReference type="GO" id="GO:0032259">
    <property type="term" value="P:methylation"/>
    <property type="evidence" value="ECO:0007669"/>
    <property type="project" value="UniProtKB-KW"/>
</dbReference>
<dbReference type="InterPro" id="IPR029063">
    <property type="entry name" value="SAM-dependent_MTases_sf"/>
</dbReference>
<dbReference type="GO" id="GO:0004719">
    <property type="term" value="F:protein-L-isoaspartate (D-aspartate) O-methyltransferase activity"/>
    <property type="evidence" value="ECO:0007669"/>
    <property type="project" value="UniProtKB-EC"/>
</dbReference>
<dbReference type="EC" id="2.1.1.77" evidence="3"/>
<dbReference type="PANTHER" id="PTHR11579:SF0">
    <property type="entry name" value="PROTEIN-L-ISOASPARTATE(D-ASPARTATE) O-METHYLTRANSFERASE"/>
    <property type="match status" value="1"/>
</dbReference>
<evidence type="ECO:0000256" key="2">
    <source>
        <dbReference type="ARBA" id="ARBA00005369"/>
    </source>
</evidence>
<keyword evidence="6" id="KW-0489">Methyltransferase</keyword>
<keyword evidence="7" id="KW-0808">Transferase</keyword>
<proteinExistence type="inferred from homology"/>
<reference evidence="12" key="1">
    <citation type="submission" date="2023-02" db="EMBL/GenBank/DDBJ databases">
        <title>Nocardiopsis ansamitocini NBRC 112285.</title>
        <authorList>
            <person name="Ichikawa N."/>
            <person name="Sato H."/>
            <person name="Tonouchi N."/>
        </authorList>
    </citation>
    <scope>NUCLEOTIDE SEQUENCE</scope>
    <source>
        <strain evidence="12">NBRC 112285</strain>
    </source>
</reference>
<dbReference type="SUPFAM" id="SSF53335">
    <property type="entry name" value="S-adenosyl-L-methionine-dependent methyltransferases"/>
    <property type="match status" value="1"/>
</dbReference>
<sequence length="386" mass="41535">MTVDPPQGPDSLVRLLESLGALGDPAWRAAFAAVPRHRFIPDVIWPRDAQDPAWRAPLSSDSPQWRSWVYSDYALITQVDDGEPAGGDGRGRYPTSSASQPSLMARMLDALTVSGGESVLEIGTATGFNCALLCHRLGSGRVASVEIDPALAEQGRANLAALGYRPHLVVGDGSKGVPERAPFDRVVATVAAREIPWAWVEQTRPGGVVVTPWATSYYAAGLLRLDVGDGGACGRFLGDAPFMLLRGQRSAKGGLWDFVDERAPGVEPYRAVFDPSPLALDDTGLDLAVGVLVPGLAYYRFDAKDGSGEASVYAYDRAGSWGLIEYEPNASEYEAYRFGRRDLWAEVAHACSWWNDAGRPGRDRFGVTVTAAGQRVWLDEPGNVVA</sequence>
<comment type="subcellular location">
    <subcellularLocation>
        <location evidence="1">Cytoplasm</location>
    </subcellularLocation>
</comment>
<dbReference type="PANTHER" id="PTHR11579">
    <property type="entry name" value="PROTEIN-L-ISOASPARTATE O-METHYLTRANSFERASE"/>
    <property type="match status" value="1"/>
</dbReference>
<evidence type="ECO:0000256" key="11">
    <source>
        <dbReference type="ARBA" id="ARBA00031350"/>
    </source>
</evidence>
<dbReference type="Proteomes" id="UP001165092">
    <property type="component" value="Unassembled WGS sequence"/>
</dbReference>